<dbReference type="SUPFAM" id="SSF50965">
    <property type="entry name" value="Galactose oxidase, central domain"/>
    <property type="match status" value="1"/>
</dbReference>
<sequence length="608" mass="66111">MRWEKVKGLGGDGPGKRWGHTCNTIRDGRLLYLFGGYGKNNCLTNQVHVFDTFRQSWSEPAVKGSPPIPRDSHSCSVVGDGLFVFGGTDGTRQLNDLHILDISSHTWIVPTVRGEAPPAREGHGAAVIGKRLFVFGGCGTSADNNDVFYNDLYILNTETYVWMCATTSGTPPSPRDSHTCSSWRNKLIVVAGEDEHDYYLSDVHVLDTDTLTWSKLRTFGQLLPPRAGHCTVSLGQTLFVFGGFSESQSLYNDLYMLDIETGACSKVVTTTNGPCARFAVAGDCLDPYMNGVLVFLGGCNRNLEALDDMYYLYTGIAWERENRPEKLSLRKQLKLKCQGQNLSLVQNPVLCGYEVGADSKHPMTILNYNQPSKVDIPGRKPVPLGKRTFVAKVTEKSSTGYTIETVIDGKPLHGILFSNKPNILSPVSNTSSRKRTAGDVGTLASNGIHIHSSNVTTSTVLGQDKMEYQQELWGGSSEFVGRRKEADNTNVVSSIPTTAAESFKVSVNPEPEAVSLNQNADEKNDTPKSLIDSLKHDGSNDVTSSKGEIQIGDQINAPVSNYEIPRQASDAPNSNATFLKPAAAESSVSLPNQGETVDCTTPMTEGHS</sequence>
<evidence type="ECO:0000313" key="4">
    <source>
        <dbReference type="EMBL" id="CAJ1975402.1"/>
    </source>
</evidence>
<evidence type="ECO:0000256" key="3">
    <source>
        <dbReference type="SAM" id="MobiDB-lite"/>
    </source>
</evidence>
<dbReference type="EMBL" id="OY731406">
    <property type="protein sequence ID" value="CAJ1975402.1"/>
    <property type="molecule type" value="Genomic_DNA"/>
</dbReference>
<dbReference type="InterPro" id="IPR011043">
    <property type="entry name" value="Gal_Oxase/kelch_b-propeller"/>
</dbReference>
<dbReference type="Pfam" id="PF01344">
    <property type="entry name" value="Kelch_1"/>
    <property type="match status" value="1"/>
</dbReference>
<proteinExistence type="predicted"/>
<reference evidence="4" key="1">
    <citation type="submission" date="2023-10" db="EMBL/GenBank/DDBJ databases">
        <authorList>
            <person name="Domelevo Entfellner J.-B."/>
        </authorList>
    </citation>
    <scope>NUCLEOTIDE SEQUENCE</scope>
</reference>
<dbReference type="Pfam" id="PF24681">
    <property type="entry name" value="Kelch_KLHDC2_KLHL20_DRC7"/>
    <property type="match status" value="1"/>
</dbReference>
<keyword evidence="5" id="KW-1185">Reference proteome</keyword>
<feature type="compositionally biased region" description="Polar residues" evidence="3">
    <location>
        <begin position="586"/>
        <end position="608"/>
    </location>
</feature>
<dbReference type="Proteomes" id="UP001189624">
    <property type="component" value="Chromosome 9"/>
</dbReference>
<accession>A0AA86SYU0</accession>
<evidence type="ECO:0000256" key="1">
    <source>
        <dbReference type="ARBA" id="ARBA00022441"/>
    </source>
</evidence>
<dbReference type="PANTHER" id="PTHR46093:SF3">
    <property type="entry name" value="ACYL-COA-BINDING DOMAIN-CONTAINING PROTEIN 4"/>
    <property type="match status" value="1"/>
</dbReference>
<keyword evidence="2" id="KW-0677">Repeat</keyword>
<dbReference type="Gramene" id="rna-AYBTSS11_LOCUS27516">
    <property type="protein sequence ID" value="CAJ1975402.1"/>
    <property type="gene ID" value="gene-AYBTSS11_LOCUS27516"/>
</dbReference>
<evidence type="ECO:0000313" key="5">
    <source>
        <dbReference type="Proteomes" id="UP001189624"/>
    </source>
</evidence>
<gene>
    <name evidence="4" type="ORF">AYBTSS11_LOCUS27516</name>
</gene>
<evidence type="ECO:0000256" key="2">
    <source>
        <dbReference type="ARBA" id="ARBA00022737"/>
    </source>
</evidence>
<dbReference type="Gene3D" id="2.120.10.80">
    <property type="entry name" value="Kelch-type beta propeller"/>
    <property type="match status" value="2"/>
</dbReference>
<dbReference type="InterPro" id="IPR015915">
    <property type="entry name" value="Kelch-typ_b-propeller"/>
</dbReference>
<name>A0AA86SYU0_9FABA</name>
<feature type="region of interest" description="Disordered" evidence="3">
    <location>
        <begin position="515"/>
        <end position="608"/>
    </location>
</feature>
<organism evidence="4 5">
    <name type="scientific">Sphenostylis stenocarpa</name>
    <dbReference type="NCBI Taxonomy" id="92480"/>
    <lineage>
        <taxon>Eukaryota</taxon>
        <taxon>Viridiplantae</taxon>
        <taxon>Streptophyta</taxon>
        <taxon>Embryophyta</taxon>
        <taxon>Tracheophyta</taxon>
        <taxon>Spermatophyta</taxon>
        <taxon>Magnoliopsida</taxon>
        <taxon>eudicotyledons</taxon>
        <taxon>Gunneridae</taxon>
        <taxon>Pentapetalae</taxon>
        <taxon>rosids</taxon>
        <taxon>fabids</taxon>
        <taxon>Fabales</taxon>
        <taxon>Fabaceae</taxon>
        <taxon>Papilionoideae</taxon>
        <taxon>50 kb inversion clade</taxon>
        <taxon>NPAAA clade</taxon>
        <taxon>indigoferoid/millettioid clade</taxon>
        <taxon>Phaseoleae</taxon>
        <taxon>Sphenostylis</taxon>
    </lineage>
</organism>
<dbReference type="InterPro" id="IPR006652">
    <property type="entry name" value="Kelch_1"/>
</dbReference>
<protein>
    <submittedName>
        <fullName evidence="4">Uncharacterized protein</fullName>
    </submittedName>
</protein>
<dbReference type="PANTHER" id="PTHR46093">
    <property type="entry name" value="ACYL-COA-BINDING DOMAIN-CONTAINING PROTEIN 5"/>
    <property type="match status" value="1"/>
</dbReference>
<dbReference type="AlphaFoldDB" id="A0AA86SYU0"/>
<keyword evidence="1" id="KW-0880">Kelch repeat</keyword>